<comment type="pathway">
    <text evidence="2">Secondary metabolite biosynthesis.</text>
</comment>
<dbReference type="Pfam" id="PF00067">
    <property type="entry name" value="p450"/>
    <property type="match status" value="1"/>
</dbReference>
<dbReference type="PROSITE" id="PS00086">
    <property type="entry name" value="CYTOCHROME_P450"/>
    <property type="match status" value="1"/>
</dbReference>
<dbReference type="OMA" id="DRTIAME"/>
<keyword evidence="4 9" id="KW-0349">Heme</keyword>
<organism evidence="11 12">
    <name type="scientific">Dichomitus squalens (strain LYAD-421)</name>
    <name type="common">Western red white-rot fungus</name>
    <dbReference type="NCBI Taxonomy" id="732165"/>
    <lineage>
        <taxon>Eukaryota</taxon>
        <taxon>Fungi</taxon>
        <taxon>Dikarya</taxon>
        <taxon>Basidiomycota</taxon>
        <taxon>Agaricomycotina</taxon>
        <taxon>Agaricomycetes</taxon>
        <taxon>Polyporales</taxon>
        <taxon>Polyporaceae</taxon>
        <taxon>Dichomitus</taxon>
    </lineage>
</organism>
<evidence type="ECO:0000256" key="6">
    <source>
        <dbReference type="ARBA" id="ARBA00023002"/>
    </source>
</evidence>
<evidence type="ECO:0000313" key="12">
    <source>
        <dbReference type="Proteomes" id="UP000053319"/>
    </source>
</evidence>
<proteinExistence type="inferred from homology"/>
<evidence type="ECO:0000256" key="1">
    <source>
        <dbReference type="ARBA" id="ARBA00001971"/>
    </source>
</evidence>
<dbReference type="GeneID" id="18842908"/>
<evidence type="ECO:0000256" key="10">
    <source>
        <dbReference type="RuleBase" id="RU000461"/>
    </source>
</evidence>
<dbReference type="AlphaFoldDB" id="R7T0N6"/>
<gene>
    <name evidence="11" type="ORF">DICSQDRAFT_59766</name>
</gene>
<feature type="non-terminal residue" evidence="11">
    <location>
        <position position="1"/>
    </location>
</feature>
<dbReference type="GO" id="GO:0005506">
    <property type="term" value="F:iron ion binding"/>
    <property type="evidence" value="ECO:0007669"/>
    <property type="project" value="InterPro"/>
</dbReference>
<evidence type="ECO:0000256" key="8">
    <source>
        <dbReference type="ARBA" id="ARBA00023033"/>
    </source>
</evidence>
<keyword evidence="6 10" id="KW-0560">Oxidoreductase</keyword>
<evidence type="ECO:0000256" key="7">
    <source>
        <dbReference type="ARBA" id="ARBA00023004"/>
    </source>
</evidence>
<dbReference type="InterPro" id="IPR001128">
    <property type="entry name" value="Cyt_P450"/>
</dbReference>
<keyword evidence="5 9" id="KW-0479">Metal-binding</keyword>
<dbReference type="PANTHER" id="PTHR24305">
    <property type="entry name" value="CYTOCHROME P450"/>
    <property type="match status" value="1"/>
</dbReference>
<dbReference type="InterPro" id="IPR002401">
    <property type="entry name" value="Cyt_P450_E_grp-I"/>
</dbReference>
<evidence type="ECO:0000256" key="5">
    <source>
        <dbReference type="ARBA" id="ARBA00022723"/>
    </source>
</evidence>
<dbReference type="Gene3D" id="1.10.630.10">
    <property type="entry name" value="Cytochrome P450"/>
    <property type="match status" value="1"/>
</dbReference>
<accession>R7T0N6</accession>
<dbReference type="HOGENOM" id="CLU_001570_5_11_1"/>
<comment type="similarity">
    <text evidence="3 10">Belongs to the cytochrome P450 family.</text>
</comment>
<dbReference type="RefSeq" id="XP_007365484.1">
    <property type="nucleotide sequence ID" value="XM_007365422.1"/>
</dbReference>
<evidence type="ECO:0000256" key="9">
    <source>
        <dbReference type="PIRSR" id="PIRSR602401-1"/>
    </source>
</evidence>
<evidence type="ECO:0000313" key="11">
    <source>
        <dbReference type="EMBL" id="EJF61783.1"/>
    </source>
</evidence>
<evidence type="ECO:0000256" key="3">
    <source>
        <dbReference type="ARBA" id="ARBA00010617"/>
    </source>
</evidence>
<keyword evidence="7 9" id="KW-0408">Iron</keyword>
<dbReference type="InterPro" id="IPR050121">
    <property type="entry name" value="Cytochrome_P450_monoxygenase"/>
</dbReference>
<dbReference type="SUPFAM" id="SSF48264">
    <property type="entry name" value="Cytochrome P450"/>
    <property type="match status" value="1"/>
</dbReference>
<reference evidence="11 12" key="1">
    <citation type="journal article" date="2012" name="Science">
        <title>The Paleozoic origin of enzymatic lignin decomposition reconstructed from 31 fungal genomes.</title>
        <authorList>
            <person name="Floudas D."/>
            <person name="Binder M."/>
            <person name="Riley R."/>
            <person name="Barry K."/>
            <person name="Blanchette R.A."/>
            <person name="Henrissat B."/>
            <person name="Martinez A.T."/>
            <person name="Otillar R."/>
            <person name="Spatafora J.W."/>
            <person name="Yadav J.S."/>
            <person name="Aerts A."/>
            <person name="Benoit I."/>
            <person name="Boyd A."/>
            <person name="Carlson A."/>
            <person name="Copeland A."/>
            <person name="Coutinho P.M."/>
            <person name="de Vries R.P."/>
            <person name="Ferreira P."/>
            <person name="Findley K."/>
            <person name="Foster B."/>
            <person name="Gaskell J."/>
            <person name="Glotzer D."/>
            <person name="Gorecki P."/>
            <person name="Heitman J."/>
            <person name="Hesse C."/>
            <person name="Hori C."/>
            <person name="Igarashi K."/>
            <person name="Jurgens J.A."/>
            <person name="Kallen N."/>
            <person name="Kersten P."/>
            <person name="Kohler A."/>
            <person name="Kuees U."/>
            <person name="Kumar T.K.A."/>
            <person name="Kuo A."/>
            <person name="LaButti K."/>
            <person name="Larrondo L.F."/>
            <person name="Lindquist E."/>
            <person name="Ling A."/>
            <person name="Lombard V."/>
            <person name="Lucas S."/>
            <person name="Lundell T."/>
            <person name="Martin R."/>
            <person name="McLaughlin D.J."/>
            <person name="Morgenstern I."/>
            <person name="Morin E."/>
            <person name="Murat C."/>
            <person name="Nagy L.G."/>
            <person name="Nolan M."/>
            <person name="Ohm R.A."/>
            <person name="Patyshakuliyeva A."/>
            <person name="Rokas A."/>
            <person name="Ruiz-Duenas F.J."/>
            <person name="Sabat G."/>
            <person name="Salamov A."/>
            <person name="Samejima M."/>
            <person name="Schmutz J."/>
            <person name="Slot J.C."/>
            <person name="St John F."/>
            <person name="Stenlid J."/>
            <person name="Sun H."/>
            <person name="Sun S."/>
            <person name="Syed K."/>
            <person name="Tsang A."/>
            <person name="Wiebenga A."/>
            <person name="Young D."/>
            <person name="Pisabarro A."/>
            <person name="Eastwood D.C."/>
            <person name="Martin F."/>
            <person name="Cullen D."/>
            <person name="Grigoriev I.V."/>
            <person name="Hibbett D.S."/>
        </authorList>
    </citation>
    <scope>NUCLEOTIDE SEQUENCE [LARGE SCALE GENOMIC DNA]</scope>
    <source>
        <strain evidence="11 12">LYAD-421 SS1</strain>
    </source>
</reference>
<dbReference type="InterPro" id="IPR017972">
    <property type="entry name" value="Cyt_P450_CS"/>
</dbReference>
<dbReference type="Proteomes" id="UP000053319">
    <property type="component" value="Unassembled WGS sequence"/>
</dbReference>
<keyword evidence="8 10" id="KW-0503">Monooxygenase</keyword>
<evidence type="ECO:0000256" key="2">
    <source>
        <dbReference type="ARBA" id="ARBA00005179"/>
    </source>
</evidence>
<dbReference type="PRINTS" id="PR00385">
    <property type="entry name" value="P450"/>
</dbReference>
<name>R7T0N6_DICSQ</name>
<dbReference type="PANTHER" id="PTHR24305:SF166">
    <property type="entry name" value="CYTOCHROME P450 12A4, MITOCHONDRIAL-RELATED"/>
    <property type="match status" value="1"/>
</dbReference>
<dbReference type="GO" id="GO:0016705">
    <property type="term" value="F:oxidoreductase activity, acting on paired donors, with incorporation or reduction of molecular oxygen"/>
    <property type="evidence" value="ECO:0007669"/>
    <property type="project" value="InterPro"/>
</dbReference>
<protein>
    <submittedName>
        <fullName evidence="11">Cytochrome P450</fullName>
    </submittedName>
</protein>
<dbReference type="KEGG" id="dsq:DICSQDRAFT_59766"/>
<dbReference type="EMBL" id="JH719408">
    <property type="protein sequence ID" value="EJF61783.1"/>
    <property type="molecule type" value="Genomic_DNA"/>
</dbReference>
<dbReference type="OrthoDB" id="1470350at2759"/>
<evidence type="ECO:0000256" key="4">
    <source>
        <dbReference type="ARBA" id="ARBA00022617"/>
    </source>
</evidence>
<dbReference type="InterPro" id="IPR036396">
    <property type="entry name" value="Cyt_P450_sf"/>
</dbReference>
<dbReference type="GO" id="GO:0020037">
    <property type="term" value="F:heme binding"/>
    <property type="evidence" value="ECO:0007669"/>
    <property type="project" value="InterPro"/>
</dbReference>
<dbReference type="GO" id="GO:0004497">
    <property type="term" value="F:monooxygenase activity"/>
    <property type="evidence" value="ECO:0007669"/>
    <property type="project" value="UniProtKB-KW"/>
</dbReference>
<comment type="cofactor">
    <cofactor evidence="1 9">
        <name>heme</name>
        <dbReference type="ChEBI" id="CHEBI:30413"/>
    </cofactor>
</comment>
<sequence>IIDGKKDALRKGDEALAHQVGEGKDIMSILLKANMTAMDTEKLTDEEVIAQMSVLMLAGMDTTSNALSRTLELLAQNPDTQTKLRSEILDARNGESTIDYDDLVKLPYLDAVCRETLHLYAPVGRLVCHAAKDVMLPLFKPVRDKNGRMLDAVPVPKGTAIILDLQGSNYNKELWSEDAHEWRPERWLSPLPAALDEARLPAVYSNIMSFSGGSRSCIGFKFSQLEMKVVLSALLAAFEFELTDKEIVWNSAAVSFPTMGLQSEKPEMLLKVRAV</sequence>
<dbReference type="PRINTS" id="PR00463">
    <property type="entry name" value="EP450I"/>
</dbReference>
<feature type="binding site" description="axial binding residue" evidence="9">
    <location>
        <position position="217"/>
    </location>
    <ligand>
        <name>heme</name>
        <dbReference type="ChEBI" id="CHEBI:30413"/>
    </ligand>
    <ligandPart>
        <name>Fe</name>
        <dbReference type="ChEBI" id="CHEBI:18248"/>
    </ligandPart>
</feature>